<evidence type="ECO:0000313" key="3">
    <source>
        <dbReference type="Proteomes" id="UP000603940"/>
    </source>
</evidence>
<feature type="signal peptide" evidence="1">
    <location>
        <begin position="1"/>
        <end position="22"/>
    </location>
</feature>
<gene>
    <name evidence="2" type="ORF">IBL25_06900</name>
</gene>
<dbReference type="EMBL" id="JACTUZ010000017">
    <property type="protein sequence ID" value="MBC9176669.1"/>
    <property type="molecule type" value="Genomic_DNA"/>
</dbReference>
<keyword evidence="1" id="KW-0732">Signal</keyword>
<organism evidence="2 3">
    <name type="scientific">Pseudoroseomonas ludipueritiae</name>
    <dbReference type="NCBI Taxonomy" id="198093"/>
    <lineage>
        <taxon>Bacteria</taxon>
        <taxon>Pseudomonadati</taxon>
        <taxon>Pseudomonadota</taxon>
        <taxon>Alphaproteobacteria</taxon>
        <taxon>Acetobacterales</taxon>
        <taxon>Acetobacteraceae</taxon>
        <taxon>Pseudoroseomonas</taxon>
    </lineage>
</organism>
<reference evidence="2 3" key="1">
    <citation type="journal article" date="2009" name="Int. J. Syst. Evol. Microbiol.">
        <title>Transfer of Teichococcus ludipueritiae and Muricoccus roseus to the genus Roseomonas, as Roseomonas ludipueritiae comb. nov. and Roseomonas rosea comb. nov., respectively, and emended description of the genus Roseomonas.</title>
        <authorList>
            <person name="Sanchez-Porro C."/>
            <person name="Gallego V."/>
            <person name="Busse H.J."/>
            <person name="Kampfer P."/>
            <person name="Ventosa A."/>
        </authorList>
    </citation>
    <scope>NUCLEOTIDE SEQUENCE [LARGE SCALE GENOMIC DNA]</scope>
    <source>
        <strain evidence="2 3">DSM 14915</strain>
    </source>
</reference>
<feature type="chain" id="PRO_5045518358" evidence="1">
    <location>
        <begin position="23"/>
        <end position="102"/>
    </location>
</feature>
<evidence type="ECO:0000256" key="1">
    <source>
        <dbReference type="SAM" id="SignalP"/>
    </source>
</evidence>
<protein>
    <submittedName>
        <fullName evidence="2">Uncharacterized protein</fullName>
    </submittedName>
</protein>
<keyword evidence="3" id="KW-1185">Reference proteome</keyword>
<dbReference type="RefSeq" id="WP_187777822.1">
    <property type="nucleotide sequence ID" value="NZ_JACTUZ010000017.1"/>
</dbReference>
<name>A0ABR7R4R4_9PROT</name>
<evidence type="ECO:0000313" key="2">
    <source>
        <dbReference type="EMBL" id="MBC9176669.1"/>
    </source>
</evidence>
<comment type="caution">
    <text evidence="2">The sequence shown here is derived from an EMBL/GenBank/DDBJ whole genome shotgun (WGS) entry which is preliminary data.</text>
</comment>
<proteinExistence type="predicted"/>
<dbReference type="Proteomes" id="UP000603940">
    <property type="component" value="Unassembled WGS sequence"/>
</dbReference>
<accession>A0ABR7R4R4</accession>
<sequence>MNKTWSFLGALALILPAGLAQAQTLTITGTGESFAVDYGSGHDSNILGGGAVQLQGGGQDGRIVYQDATFVQRRAGIAMDPGGEGQLVYLPPVPTSTMMSAR</sequence>